<evidence type="ECO:0000313" key="4">
    <source>
        <dbReference type="EMBL" id="AIF97968.1"/>
    </source>
</evidence>
<protein>
    <recommendedName>
        <fullName evidence="3">PNPLA domain-containing protein</fullName>
    </recommendedName>
</protein>
<dbReference type="Pfam" id="PF01734">
    <property type="entry name" value="Patatin"/>
    <property type="match status" value="1"/>
</dbReference>
<sequence>MTYRVAMAISGAVSLGSYEAGCVYELLNAFKEHNANPQNTPIEIDVLTGASAGGMTAAMIAQKLLYDKDALDGEESNVGYKAWVKSVDIDGLLMAFEGDNAKTSLLSNGFIKDIANKLILNRYAATPAPQERDPHTASAEFIRLGLAMSNLNGVDYNVQVFSYGTESLAQDTFTQTRHQDRFTEVLGWHSDTFSHWENITTASRACGAFPLAFSPIRMTRQWQHDDYKARDAVKFEENEFCFVDGGTFNNYPLGMAVDLAKMNDTENTDYKRRFYFYISPTKRESTANPTFNSDTSNLLEIAAQLGTSIFTQSGFQEWLIQAKNNALIIRLDEQAITLRDEFYLLSQESIAAEQAIITPLILQTFSGNNGDESYENAFARLAEQYAEDVKDKPLSPDAFKLWIDNIAVLEKSAELGLKDLKTIYTISADEDRLVGDLLQSFLGFFDEKFRHYDYQRGRLNAMHVINGILSGENTSEKGVKQLIPGEHLPLNISARDTSTLDAYFANSTLNKISVKDVDKPTRDRVFKRVKSRYYLIAKDSGLGWIIRTALWNFVVKQKVRKALYL</sequence>
<keyword evidence="2" id="KW-0442">Lipid degradation</keyword>
<keyword evidence="2" id="KW-0378">Hydrolase</keyword>
<feature type="domain" description="PNPLA" evidence="3">
    <location>
        <begin position="7"/>
        <end position="257"/>
    </location>
</feature>
<evidence type="ECO:0000313" key="5">
    <source>
        <dbReference type="Proteomes" id="UP000056090"/>
    </source>
</evidence>
<dbReference type="Gene3D" id="3.40.1090.10">
    <property type="entry name" value="Cytosolic phospholipase A2 catalytic domain"/>
    <property type="match status" value="1"/>
</dbReference>
<organism evidence="4 5">
    <name type="scientific">Alteromonas australica</name>
    <dbReference type="NCBI Taxonomy" id="589873"/>
    <lineage>
        <taxon>Bacteria</taxon>
        <taxon>Pseudomonadati</taxon>
        <taxon>Pseudomonadota</taxon>
        <taxon>Gammaproteobacteria</taxon>
        <taxon>Alteromonadales</taxon>
        <taxon>Alteromonadaceae</taxon>
        <taxon>Alteromonas/Salinimonas group</taxon>
        <taxon>Alteromonas</taxon>
    </lineage>
</organism>
<evidence type="ECO:0000256" key="1">
    <source>
        <dbReference type="ARBA" id="ARBA00023098"/>
    </source>
</evidence>
<gene>
    <name evidence="4" type="ORF">EP13_04225</name>
</gene>
<name>A0A075NWY5_9ALTE</name>
<dbReference type="EMBL" id="CP008849">
    <property type="protein sequence ID" value="AIF97968.1"/>
    <property type="molecule type" value="Genomic_DNA"/>
</dbReference>
<accession>A0A075NWY5</accession>
<keyword evidence="5" id="KW-1185">Reference proteome</keyword>
<evidence type="ECO:0000259" key="3">
    <source>
        <dbReference type="PROSITE" id="PS51635"/>
    </source>
</evidence>
<dbReference type="eggNOG" id="COG1752">
    <property type="taxonomic scope" value="Bacteria"/>
</dbReference>
<dbReference type="GO" id="GO:0016787">
    <property type="term" value="F:hydrolase activity"/>
    <property type="evidence" value="ECO:0007669"/>
    <property type="project" value="UniProtKB-UniRule"/>
</dbReference>
<dbReference type="InterPro" id="IPR002641">
    <property type="entry name" value="PNPLA_dom"/>
</dbReference>
<dbReference type="SUPFAM" id="SSF52151">
    <property type="entry name" value="FabD/lysophospholipase-like"/>
    <property type="match status" value="1"/>
</dbReference>
<dbReference type="GeneID" id="78254139"/>
<proteinExistence type="predicted"/>
<evidence type="ECO:0000256" key="2">
    <source>
        <dbReference type="PROSITE-ProRule" id="PRU01161"/>
    </source>
</evidence>
<feature type="short sequence motif" description="DGA/G" evidence="2">
    <location>
        <begin position="244"/>
        <end position="246"/>
    </location>
</feature>
<feature type="active site" description="Nucleophile" evidence="2">
    <location>
        <position position="51"/>
    </location>
</feature>
<feature type="short sequence motif" description="GXSXG" evidence="2">
    <location>
        <begin position="49"/>
        <end position="53"/>
    </location>
</feature>
<dbReference type="RefSeq" id="WP_044056159.1">
    <property type="nucleotide sequence ID" value="NZ_CBCSKJ010000001.1"/>
</dbReference>
<dbReference type="AlphaFoldDB" id="A0A075NWY5"/>
<dbReference type="KEGG" id="aal:EP13_04225"/>
<dbReference type="InterPro" id="IPR016035">
    <property type="entry name" value="Acyl_Trfase/lysoPLipase"/>
</dbReference>
<keyword evidence="1 2" id="KW-0443">Lipid metabolism</keyword>
<dbReference type="GO" id="GO:0016042">
    <property type="term" value="P:lipid catabolic process"/>
    <property type="evidence" value="ECO:0007669"/>
    <property type="project" value="UniProtKB-UniRule"/>
</dbReference>
<reference evidence="4 5" key="1">
    <citation type="submission" date="2014-06" db="EMBL/GenBank/DDBJ databases">
        <title>Genomes of Alteromonas australica, a world apart.</title>
        <authorList>
            <person name="Gonzaga A."/>
            <person name="Lopez-Perez M."/>
            <person name="Rodriguez-Valera F."/>
        </authorList>
    </citation>
    <scope>NUCLEOTIDE SEQUENCE [LARGE SCALE GENOMIC DNA]</scope>
    <source>
        <strain evidence="4 5">H 17</strain>
    </source>
</reference>
<feature type="active site" description="Proton acceptor" evidence="2">
    <location>
        <position position="244"/>
    </location>
</feature>
<dbReference type="PROSITE" id="PS51635">
    <property type="entry name" value="PNPLA"/>
    <property type="match status" value="1"/>
</dbReference>
<comment type="caution">
    <text evidence="2">Lacks conserved residue(s) required for the propagation of feature annotation.</text>
</comment>
<dbReference type="Proteomes" id="UP000056090">
    <property type="component" value="Chromosome"/>
</dbReference>